<evidence type="ECO:0000313" key="4">
    <source>
        <dbReference type="Proteomes" id="UP000321820"/>
    </source>
</evidence>
<keyword evidence="3" id="KW-0808">Transferase</keyword>
<sequence length="305" mass="32234">MGGIRLWDNHHLHWRHTAFQGDSFLSTTLEQTIEHHFASGAAAIGNPDAEKAFLELRGQLEAGTLRSASPDAASSIGWTVNAWVKRGILLGFRIGQLEDQSCGRLSFIDKATYPARTFTPEQGVRVVPGGSSVRSGAYLAKGVVMMPPAYVNVGAYVDEGTMVDSHALVGSCAQIGKRVHLSAACQIGGVLEPVNASPVIIEDDVLVGGNTGVYEGTIVRSKAVLAAGTVLTRGTPVYDTVNGTVLKATADQPLIIPSGAVVVPGARAVTKGKGTEWGLSVYTPIIVKYRDEKTDLSTALEDLLR</sequence>
<dbReference type="Gene3D" id="1.10.166.10">
    <property type="entry name" value="Tetrahydrodipicolinate-N-succinyltransferase, N-terminal domain"/>
    <property type="match status" value="1"/>
</dbReference>
<keyword evidence="4" id="KW-1185">Reference proteome</keyword>
<dbReference type="InterPro" id="IPR037133">
    <property type="entry name" value="THP_succinylTrfase_N_sf"/>
</dbReference>
<accession>A0A5B9E5S4</accession>
<dbReference type="InterPro" id="IPR011004">
    <property type="entry name" value="Trimer_LpxA-like_sf"/>
</dbReference>
<dbReference type="KEGG" id="talb:FTW19_06190"/>
<dbReference type="EMBL" id="CP042806">
    <property type="protein sequence ID" value="QEE27623.1"/>
    <property type="molecule type" value="Genomic_DNA"/>
</dbReference>
<organism evidence="3 4">
    <name type="scientific">Terriglobus albidus</name>
    <dbReference type="NCBI Taxonomy" id="1592106"/>
    <lineage>
        <taxon>Bacteria</taxon>
        <taxon>Pseudomonadati</taxon>
        <taxon>Acidobacteriota</taxon>
        <taxon>Terriglobia</taxon>
        <taxon>Terriglobales</taxon>
        <taxon>Acidobacteriaceae</taxon>
        <taxon>Terriglobus</taxon>
    </lineage>
</organism>
<keyword evidence="3" id="KW-0012">Acyltransferase</keyword>
<dbReference type="Pfam" id="PF14602">
    <property type="entry name" value="Hexapep_2"/>
    <property type="match status" value="1"/>
</dbReference>
<dbReference type="PANTHER" id="PTHR43300">
    <property type="entry name" value="ACETYLTRANSFERASE"/>
    <property type="match status" value="1"/>
</dbReference>
<evidence type="ECO:0000313" key="3">
    <source>
        <dbReference type="EMBL" id="QEE27623.1"/>
    </source>
</evidence>
<reference evidence="3 4" key="1">
    <citation type="submission" date="2019-08" db="EMBL/GenBank/DDBJ databases">
        <title>Complete genome sequence of Terriglobus albidus strain ORNL.</title>
        <authorList>
            <person name="Podar M."/>
        </authorList>
    </citation>
    <scope>NUCLEOTIDE SEQUENCE [LARGE SCALE GENOMIC DNA]</scope>
    <source>
        <strain evidence="3 4">ORNL</strain>
    </source>
</reference>
<dbReference type="AlphaFoldDB" id="A0A5B9E5S4"/>
<dbReference type="NCBIfam" id="NF008808">
    <property type="entry name" value="PRK11830.1"/>
    <property type="match status" value="1"/>
</dbReference>
<evidence type="ECO:0000259" key="2">
    <source>
        <dbReference type="Pfam" id="PF14805"/>
    </source>
</evidence>
<dbReference type="InterPro" id="IPR050179">
    <property type="entry name" value="Trans_hexapeptide_repeat"/>
</dbReference>
<dbReference type="OrthoDB" id="9788080at2"/>
<dbReference type="GO" id="GO:0008666">
    <property type="term" value="F:2,3,4,5-tetrahydropyridine-2,6-dicarboxylate N-succinyltransferase activity"/>
    <property type="evidence" value="ECO:0007669"/>
    <property type="project" value="UniProtKB-EC"/>
</dbReference>
<proteinExistence type="inferred from homology"/>
<dbReference type="Proteomes" id="UP000321820">
    <property type="component" value="Chromosome"/>
</dbReference>
<dbReference type="InterPro" id="IPR023180">
    <property type="entry name" value="THP_succinylTrfase_dom1"/>
</dbReference>
<feature type="domain" description="Tetrahydrodipicolinate-N-succinyltransferase chain A" evidence="2">
    <location>
        <begin position="29"/>
        <end position="94"/>
    </location>
</feature>
<dbReference type="Pfam" id="PF14805">
    <property type="entry name" value="THDPS_N_2"/>
    <property type="match status" value="1"/>
</dbReference>
<comment type="similarity">
    <text evidence="1">Belongs to the transferase hexapeptide repeat family.</text>
</comment>
<dbReference type="InterPro" id="IPR001451">
    <property type="entry name" value="Hexapep"/>
</dbReference>
<dbReference type="SUPFAM" id="SSF51161">
    <property type="entry name" value="Trimeric LpxA-like enzymes"/>
    <property type="match status" value="1"/>
</dbReference>
<protein>
    <submittedName>
        <fullName evidence="3">2,3,4,5-tetrahydropyridine-2,6-dicarboxylate N-succinyltransferase</fullName>
        <ecNumber evidence="3">2.3.1.117</ecNumber>
    </submittedName>
</protein>
<dbReference type="CDD" id="cd03350">
    <property type="entry name" value="LbH_THP_succinylT"/>
    <property type="match status" value="1"/>
</dbReference>
<dbReference type="PANTHER" id="PTHR43300:SF10">
    <property type="entry name" value="2,3,4,5-TETRAHYDROPYRIDINE-2,6-DICARBOXYLATE N-ACETYLTRANSFERASE"/>
    <property type="match status" value="1"/>
</dbReference>
<evidence type="ECO:0000256" key="1">
    <source>
        <dbReference type="ARBA" id="ARBA00007274"/>
    </source>
</evidence>
<dbReference type="EC" id="2.3.1.117" evidence="3"/>
<dbReference type="Gene3D" id="2.160.10.10">
    <property type="entry name" value="Hexapeptide repeat proteins"/>
    <property type="match status" value="1"/>
</dbReference>
<name>A0A5B9E5S4_9BACT</name>
<gene>
    <name evidence="3" type="ORF">FTW19_06190</name>
</gene>